<gene>
    <name evidence="6" type="ORF">KDK_67300</name>
</gene>
<dbReference type="Proteomes" id="UP000287188">
    <property type="component" value="Unassembled WGS sequence"/>
</dbReference>
<dbReference type="AlphaFoldDB" id="A0A402AUW9"/>
<dbReference type="Gene3D" id="1.10.10.10">
    <property type="entry name" value="Winged helix-like DNA-binding domain superfamily/Winged helix DNA-binding domain"/>
    <property type="match status" value="1"/>
</dbReference>
<dbReference type="GO" id="GO:0043565">
    <property type="term" value="F:sequence-specific DNA binding"/>
    <property type="evidence" value="ECO:0007669"/>
    <property type="project" value="InterPro"/>
</dbReference>
<dbReference type="InterPro" id="IPR019888">
    <property type="entry name" value="Tscrpt_reg_AsnC-like"/>
</dbReference>
<organism evidence="6 7">
    <name type="scientific">Dictyobacter kobayashii</name>
    <dbReference type="NCBI Taxonomy" id="2014872"/>
    <lineage>
        <taxon>Bacteria</taxon>
        <taxon>Bacillati</taxon>
        <taxon>Chloroflexota</taxon>
        <taxon>Ktedonobacteria</taxon>
        <taxon>Ktedonobacterales</taxon>
        <taxon>Dictyobacteraceae</taxon>
        <taxon>Dictyobacter</taxon>
    </lineage>
</organism>
<dbReference type="InterPro" id="IPR019887">
    <property type="entry name" value="Tscrpt_reg_AsnC/Lrp_C"/>
</dbReference>
<reference evidence="7" key="1">
    <citation type="submission" date="2018-12" db="EMBL/GenBank/DDBJ databases">
        <title>Tengunoibacter tsumagoiensis gen. nov., sp. nov., Dictyobacter kobayashii sp. nov., D. alpinus sp. nov., and D. joshuensis sp. nov. and description of Dictyobacteraceae fam. nov. within the order Ktedonobacterales isolated from Tengu-no-mugimeshi.</title>
        <authorList>
            <person name="Wang C.M."/>
            <person name="Zheng Y."/>
            <person name="Sakai Y."/>
            <person name="Toyoda A."/>
            <person name="Minakuchi Y."/>
            <person name="Abe K."/>
            <person name="Yokota A."/>
            <person name="Yabe S."/>
        </authorList>
    </citation>
    <scope>NUCLEOTIDE SEQUENCE [LARGE SCALE GENOMIC DNA]</scope>
    <source>
        <strain evidence="7">Uno11</strain>
    </source>
</reference>
<dbReference type="InterPro" id="IPR011991">
    <property type="entry name" value="ArsR-like_HTH"/>
</dbReference>
<evidence type="ECO:0000256" key="2">
    <source>
        <dbReference type="ARBA" id="ARBA00023125"/>
    </source>
</evidence>
<dbReference type="GO" id="GO:0043200">
    <property type="term" value="P:response to amino acid"/>
    <property type="evidence" value="ECO:0007669"/>
    <property type="project" value="TreeGrafter"/>
</dbReference>
<evidence type="ECO:0000256" key="3">
    <source>
        <dbReference type="ARBA" id="ARBA00023163"/>
    </source>
</evidence>
<dbReference type="CDD" id="cd00090">
    <property type="entry name" value="HTH_ARSR"/>
    <property type="match status" value="1"/>
</dbReference>
<evidence type="ECO:0000256" key="4">
    <source>
        <dbReference type="SAM" id="MobiDB-lite"/>
    </source>
</evidence>
<dbReference type="FunFam" id="1.10.10.10:FF:000186">
    <property type="entry name" value="AsnC family transcriptional regulator"/>
    <property type="match status" value="1"/>
</dbReference>
<dbReference type="SUPFAM" id="SSF54909">
    <property type="entry name" value="Dimeric alpha+beta barrel"/>
    <property type="match status" value="1"/>
</dbReference>
<dbReference type="OrthoDB" id="34294at2"/>
<dbReference type="PRINTS" id="PR00033">
    <property type="entry name" value="HTHASNC"/>
</dbReference>
<comment type="caution">
    <text evidence="6">The sequence shown here is derived from an EMBL/GenBank/DDBJ whole genome shotgun (WGS) entry which is preliminary data.</text>
</comment>
<dbReference type="Pfam" id="PF13404">
    <property type="entry name" value="HTH_AsnC-type"/>
    <property type="match status" value="1"/>
</dbReference>
<dbReference type="PROSITE" id="PS00519">
    <property type="entry name" value="HTH_ASNC_1"/>
    <property type="match status" value="1"/>
</dbReference>
<evidence type="ECO:0000313" key="7">
    <source>
        <dbReference type="Proteomes" id="UP000287188"/>
    </source>
</evidence>
<evidence type="ECO:0000259" key="5">
    <source>
        <dbReference type="PROSITE" id="PS50956"/>
    </source>
</evidence>
<protein>
    <submittedName>
        <fullName evidence="6">AsnC family transcriptional regulator</fullName>
    </submittedName>
</protein>
<feature type="region of interest" description="Disordered" evidence="4">
    <location>
        <begin position="140"/>
        <end position="168"/>
    </location>
</feature>
<keyword evidence="2" id="KW-0238">DNA-binding</keyword>
<name>A0A402AUW9_9CHLR</name>
<keyword evidence="7" id="KW-1185">Reference proteome</keyword>
<dbReference type="InterPro" id="IPR000485">
    <property type="entry name" value="AsnC-type_HTH_dom"/>
</dbReference>
<keyword evidence="1" id="KW-0805">Transcription regulation</keyword>
<dbReference type="InterPro" id="IPR011008">
    <property type="entry name" value="Dimeric_a/b-barrel"/>
</dbReference>
<dbReference type="SUPFAM" id="SSF46785">
    <property type="entry name" value="Winged helix' DNA-binding domain"/>
    <property type="match status" value="1"/>
</dbReference>
<dbReference type="RefSeq" id="WP_126556426.1">
    <property type="nucleotide sequence ID" value="NZ_BIFS01000002.1"/>
</dbReference>
<dbReference type="EMBL" id="BIFS01000002">
    <property type="protein sequence ID" value="GCE22930.1"/>
    <property type="molecule type" value="Genomic_DNA"/>
</dbReference>
<dbReference type="Pfam" id="PF01037">
    <property type="entry name" value="AsnC_trans_reg"/>
    <property type="match status" value="1"/>
</dbReference>
<dbReference type="InterPro" id="IPR019885">
    <property type="entry name" value="Tscrpt_reg_HTH_AsnC-type_CS"/>
</dbReference>
<dbReference type="SMART" id="SM00344">
    <property type="entry name" value="HTH_ASNC"/>
    <property type="match status" value="1"/>
</dbReference>
<dbReference type="GO" id="GO:0005829">
    <property type="term" value="C:cytosol"/>
    <property type="evidence" value="ECO:0007669"/>
    <property type="project" value="TreeGrafter"/>
</dbReference>
<keyword evidence="3" id="KW-0804">Transcription</keyword>
<dbReference type="InterPro" id="IPR036390">
    <property type="entry name" value="WH_DNA-bd_sf"/>
</dbReference>
<dbReference type="PROSITE" id="PS50956">
    <property type="entry name" value="HTH_ASNC_2"/>
    <property type="match status" value="1"/>
</dbReference>
<feature type="compositionally biased region" description="Basic and acidic residues" evidence="4">
    <location>
        <begin position="149"/>
        <end position="168"/>
    </location>
</feature>
<dbReference type="PANTHER" id="PTHR30154:SF53">
    <property type="entry name" value="HTH-TYPE TRANSCRIPTIONAL REGULATOR LRPC"/>
    <property type="match status" value="1"/>
</dbReference>
<dbReference type="Gene3D" id="3.30.70.920">
    <property type="match status" value="1"/>
</dbReference>
<evidence type="ECO:0000256" key="1">
    <source>
        <dbReference type="ARBA" id="ARBA00023015"/>
    </source>
</evidence>
<accession>A0A402AUW9</accession>
<dbReference type="InterPro" id="IPR036388">
    <property type="entry name" value="WH-like_DNA-bd_sf"/>
</dbReference>
<feature type="domain" description="HTH asnC-type" evidence="5">
    <location>
        <begin position="9"/>
        <end position="70"/>
    </location>
</feature>
<dbReference type="PANTHER" id="PTHR30154">
    <property type="entry name" value="LEUCINE-RESPONSIVE REGULATORY PROTEIN"/>
    <property type="match status" value="1"/>
</dbReference>
<proteinExistence type="predicted"/>
<sequence length="168" mass="18645">MTFKDDRLLDETGWSILRELQKDARLSFPELGRRVGLSTPAVAERVRKLEDAGVITGYGAHVDTAKVGLPMMAFIRITTTPQTEASLRALMTDLPELLECHRVTGNESFLLKLVVTSIAHLEQVLNQLMRTGPVTTSIVLSTPLPGEPIKQEATRREHDPIAHTSQEH</sequence>
<evidence type="ECO:0000313" key="6">
    <source>
        <dbReference type="EMBL" id="GCE22930.1"/>
    </source>
</evidence>